<reference evidence="3 4" key="1">
    <citation type="submission" date="2019-03" db="EMBL/GenBank/DDBJ databases">
        <title>Paraburkholderia sp. isolated from native Mimosa gymnas in Guartela State Park, Brazil.</title>
        <authorList>
            <person name="Paulitsch F."/>
            <person name="Hungria M."/>
            <person name="Delamuta J.R.M."/>
            <person name="Ribeiro R.A."/>
            <person name="Dall'Agnol R."/>
            <person name="Silva J.S.B."/>
        </authorList>
    </citation>
    <scope>NUCLEOTIDE SEQUENCE [LARGE SCALE GENOMIC DNA]</scope>
    <source>
        <strain evidence="3 4">CNPSo 3008</strain>
    </source>
</reference>
<name>A0A4R5LLZ7_9BURK</name>
<accession>A0A4R5LLZ7</accession>
<feature type="compositionally biased region" description="Low complexity" evidence="1">
    <location>
        <begin position="32"/>
        <end position="47"/>
    </location>
</feature>
<gene>
    <name evidence="3" type="ORF">E1N52_00970</name>
</gene>
<feature type="chain" id="PRO_5020770075" description="DUF4148 domain-containing protein" evidence="2">
    <location>
        <begin position="22"/>
        <end position="75"/>
    </location>
</feature>
<dbReference type="OrthoDB" id="9112746at2"/>
<sequence>MKLLTAVVLACSLSASFAVHAEPLAPAHADVQQTAQTNTSQANTYQAPQRPARTPARDANACVGPASFCNLFFGS</sequence>
<evidence type="ECO:0008006" key="5">
    <source>
        <dbReference type="Google" id="ProtNLM"/>
    </source>
</evidence>
<comment type="caution">
    <text evidence="3">The sequence shown here is derived from an EMBL/GenBank/DDBJ whole genome shotgun (WGS) entry which is preliminary data.</text>
</comment>
<organism evidence="3 4">
    <name type="scientific">Paraburkholderia guartelaensis</name>
    <dbReference type="NCBI Taxonomy" id="2546446"/>
    <lineage>
        <taxon>Bacteria</taxon>
        <taxon>Pseudomonadati</taxon>
        <taxon>Pseudomonadota</taxon>
        <taxon>Betaproteobacteria</taxon>
        <taxon>Burkholderiales</taxon>
        <taxon>Burkholderiaceae</taxon>
        <taxon>Paraburkholderia</taxon>
    </lineage>
</organism>
<proteinExistence type="predicted"/>
<feature type="region of interest" description="Disordered" evidence="1">
    <location>
        <begin position="32"/>
        <end position="58"/>
    </location>
</feature>
<keyword evidence="2" id="KW-0732">Signal</keyword>
<evidence type="ECO:0000256" key="1">
    <source>
        <dbReference type="SAM" id="MobiDB-lite"/>
    </source>
</evidence>
<dbReference type="AlphaFoldDB" id="A0A4R5LLZ7"/>
<dbReference type="EMBL" id="SMOD01000001">
    <property type="protein sequence ID" value="TDG10862.1"/>
    <property type="molecule type" value="Genomic_DNA"/>
</dbReference>
<evidence type="ECO:0000256" key="2">
    <source>
        <dbReference type="SAM" id="SignalP"/>
    </source>
</evidence>
<feature type="signal peptide" evidence="2">
    <location>
        <begin position="1"/>
        <end position="21"/>
    </location>
</feature>
<evidence type="ECO:0000313" key="4">
    <source>
        <dbReference type="Proteomes" id="UP000295606"/>
    </source>
</evidence>
<protein>
    <recommendedName>
        <fullName evidence="5">DUF4148 domain-containing protein</fullName>
    </recommendedName>
</protein>
<evidence type="ECO:0000313" key="3">
    <source>
        <dbReference type="EMBL" id="TDG10862.1"/>
    </source>
</evidence>
<dbReference type="Proteomes" id="UP000295606">
    <property type="component" value="Unassembled WGS sequence"/>
</dbReference>